<accession>A0A026W1K9</accession>
<evidence type="ECO:0000313" key="5">
    <source>
        <dbReference type="Proteomes" id="UP000053097"/>
    </source>
</evidence>
<protein>
    <recommendedName>
        <fullName evidence="3">DDE Tnp4 domain-containing protein</fullName>
    </recommendedName>
</protein>
<dbReference type="AlphaFoldDB" id="A0A026W1K9"/>
<sequence length="430" mass="49289">MNAARISLYNQFVPKYLGIHRFEADNRLVLLDHRTVVSRNLFCADDDNRAITIWDGTYIYCQKSSNYRFQRASYSMHKYRNLVKPMVAVAPDGHIIYLFGPFDANKSDADIILSLFKDTNSVRSRFQQGDIFIVDRGFVSAIPVLESYGFVIKMPEFIERGQTSLSVEQANRSRLVTKCRFVVEAVNGRFKQIYSYFNKVWQNTEIPHLMMDFTIAGAILNLTKLPIESDSLDGERIADLMLLKINIPNKLNDLVEALNLNRKQIIFARMTAESVPDFPELSLQELRTIALGSYQIKQARSYYAEHIRVDGMYELQVCIHAERLPLEKYDLLTGDNSLIRIRIQSRHSGRTKYLVYILIDKNREALNAIIGYCCQCENGLRTVDCCADVMTVLWYLGYGRHFISIPLPASFLDDVTADVESSDTSDGDEN</sequence>
<evidence type="ECO:0000259" key="3">
    <source>
        <dbReference type="Pfam" id="PF13359"/>
    </source>
</evidence>
<keyword evidence="5" id="KW-1185">Reference proteome</keyword>
<feature type="domain" description="DDE Tnp4" evidence="3">
    <location>
        <begin position="55"/>
        <end position="216"/>
    </location>
</feature>
<evidence type="ECO:0000313" key="4">
    <source>
        <dbReference type="EMBL" id="EZA49466.1"/>
    </source>
</evidence>
<reference evidence="4 5" key="1">
    <citation type="journal article" date="2014" name="Curr. Biol.">
        <title>The genome of the clonal raider ant Cerapachys biroi.</title>
        <authorList>
            <person name="Oxley P.R."/>
            <person name="Ji L."/>
            <person name="Fetter-Pruneda I."/>
            <person name="McKenzie S.K."/>
            <person name="Li C."/>
            <person name="Hu H."/>
            <person name="Zhang G."/>
            <person name="Kronauer D.J."/>
        </authorList>
    </citation>
    <scope>NUCLEOTIDE SEQUENCE [LARGE SCALE GENOMIC DNA]</scope>
</reference>
<dbReference type="EMBL" id="KK107518">
    <property type="protein sequence ID" value="EZA49466.1"/>
    <property type="molecule type" value="Genomic_DNA"/>
</dbReference>
<name>A0A026W1K9_OOCBI</name>
<gene>
    <name evidence="4" type="ORF">X777_12329</name>
</gene>
<dbReference type="OMA" id="FRIAMAM"/>
<dbReference type="Pfam" id="PF13359">
    <property type="entry name" value="DDE_Tnp_4"/>
    <property type="match status" value="1"/>
</dbReference>
<dbReference type="GO" id="GO:0046872">
    <property type="term" value="F:metal ion binding"/>
    <property type="evidence" value="ECO:0007669"/>
    <property type="project" value="UniProtKB-KW"/>
</dbReference>
<evidence type="ECO:0000256" key="1">
    <source>
        <dbReference type="ARBA" id="ARBA00001968"/>
    </source>
</evidence>
<dbReference type="Proteomes" id="UP000053097">
    <property type="component" value="Unassembled WGS sequence"/>
</dbReference>
<comment type="cofactor">
    <cofactor evidence="1">
        <name>a divalent metal cation</name>
        <dbReference type="ChEBI" id="CHEBI:60240"/>
    </cofactor>
</comment>
<keyword evidence="2" id="KW-0479">Metal-binding</keyword>
<dbReference type="PANTHER" id="PTHR23080">
    <property type="entry name" value="THAP DOMAIN PROTEIN"/>
    <property type="match status" value="1"/>
</dbReference>
<proteinExistence type="predicted"/>
<dbReference type="OrthoDB" id="6765180at2759"/>
<evidence type="ECO:0000256" key="2">
    <source>
        <dbReference type="ARBA" id="ARBA00022723"/>
    </source>
</evidence>
<organism evidence="4 5">
    <name type="scientific">Ooceraea biroi</name>
    <name type="common">Clonal raider ant</name>
    <name type="synonym">Cerapachys biroi</name>
    <dbReference type="NCBI Taxonomy" id="2015173"/>
    <lineage>
        <taxon>Eukaryota</taxon>
        <taxon>Metazoa</taxon>
        <taxon>Ecdysozoa</taxon>
        <taxon>Arthropoda</taxon>
        <taxon>Hexapoda</taxon>
        <taxon>Insecta</taxon>
        <taxon>Pterygota</taxon>
        <taxon>Neoptera</taxon>
        <taxon>Endopterygota</taxon>
        <taxon>Hymenoptera</taxon>
        <taxon>Apocrita</taxon>
        <taxon>Aculeata</taxon>
        <taxon>Formicoidea</taxon>
        <taxon>Formicidae</taxon>
        <taxon>Dorylinae</taxon>
        <taxon>Ooceraea</taxon>
    </lineage>
</organism>
<dbReference type="InterPro" id="IPR027806">
    <property type="entry name" value="HARBI1_dom"/>
</dbReference>